<gene>
    <name evidence="2" type="ORF">SGA01_27110</name>
</gene>
<name>A0A4Y3RH40_9ACTN</name>
<proteinExistence type="predicted"/>
<dbReference type="EMBL" id="BJMN01000015">
    <property type="protein sequence ID" value="GEB57106.1"/>
    <property type="molecule type" value="Genomic_DNA"/>
</dbReference>
<accession>A0A4Y3RH40</accession>
<dbReference type="RefSeq" id="WP_141296741.1">
    <property type="nucleotide sequence ID" value="NZ_BJMN01000015.1"/>
</dbReference>
<dbReference type="AlphaFoldDB" id="A0A4Y3RH40"/>
<sequence length="475" mass="52508">MATSKPSRVLIDQTMLCEAARLLLGADAPGIRMGHPLARTPDTAERLVHLATLLDALLLYDELYVLDAQLPHDADTLPLRQVLLDRRILRPVDTRALSANIADELTGFLRDAETFQEPWSPRGLASGEDVANSVRLLLAHPDESGESTNPRGRGIASVMRGEVEGDLSAGRIWSSRPELQSDPLRTLGWTMLSNIGYFHSGAIYGGVSHLRTFVYWRVSAHLRIPFLPSLHRLPAYHLITDHVRRTVQDRVYEVVADSFRTTVDEVYEDENPAPLYLPPALALFLNHLRAHGDIAMAVDDLRHQHRKLRRALAELQQSLESGSTLGDAKAARHRLNAALDALRGDLDPHDQAAAGTVDQLIDIVPGVVNAAANPLDVGGYAEALVARPAEWIRSWWLRRPVRSAIRLSSRLDNLSRYHRLLGEATGQHVDPGRFEHLRQEYGAALTLYGGDSRLPAATPSPTAEPPEQEAPPRFA</sequence>
<reference evidence="2 3" key="1">
    <citation type="submission" date="2019-06" db="EMBL/GenBank/DDBJ databases">
        <title>Whole genome shotgun sequence of Streptomyces gardneri NBRC 12865.</title>
        <authorList>
            <person name="Hosoyama A."/>
            <person name="Uohara A."/>
            <person name="Ohji S."/>
            <person name="Ichikawa N."/>
        </authorList>
    </citation>
    <scope>NUCLEOTIDE SEQUENCE [LARGE SCALE GENOMIC DNA]</scope>
    <source>
        <strain evidence="2 3">NBRC 12865</strain>
    </source>
</reference>
<comment type="caution">
    <text evidence="2">The sequence shown here is derived from an EMBL/GenBank/DDBJ whole genome shotgun (WGS) entry which is preliminary data.</text>
</comment>
<dbReference type="Proteomes" id="UP000315226">
    <property type="component" value="Unassembled WGS sequence"/>
</dbReference>
<evidence type="ECO:0000313" key="3">
    <source>
        <dbReference type="Proteomes" id="UP000315226"/>
    </source>
</evidence>
<dbReference type="OrthoDB" id="5169841at2"/>
<keyword evidence="3" id="KW-1185">Reference proteome</keyword>
<feature type="region of interest" description="Disordered" evidence="1">
    <location>
        <begin position="450"/>
        <end position="475"/>
    </location>
</feature>
<organism evidence="2 3">
    <name type="scientific">Streptomyces gardneri</name>
    <dbReference type="NCBI Taxonomy" id="66892"/>
    <lineage>
        <taxon>Bacteria</taxon>
        <taxon>Bacillati</taxon>
        <taxon>Actinomycetota</taxon>
        <taxon>Actinomycetes</taxon>
        <taxon>Kitasatosporales</taxon>
        <taxon>Streptomycetaceae</taxon>
        <taxon>Streptomyces</taxon>
    </lineage>
</organism>
<evidence type="ECO:0000313" key="2">
    <source>
        <dbReference type="EMBL" id="GEB57106.1"/>
    </source>
</evidence>
<evidence type="ECO:0000256" key="1">
    <source>
        <dbReference type="SAM" id="MobiDB-lite"/>
    </source>
</evidence>
<protein>
    <submittedName>
        <fullName evidence="2">Uncharacterized protein</fullName>
    </submittedName>
</protein>